<feature type="repeat" description="FG-GAP" evidence="15">
    <location>
        <begin position="303"/>
        <end position="367"/>
    </location>
</feature>
<evidence type="ECO:0000256" key="6">
    <source>
        <dbReference type="ARBA" id="ARBA00022737"/>
    </source>
</evidence>
<feature type="domain" description="VWFA" evidence="18">
    <location>
        <begin position="1"/>
        <end position="99"/>
    </location>
</feature>
<dbReference type="SUPFAM" id="SSF69179">
    <property type="entry name" value="Integrin domains"/>
    <property type="match status" value="2"/>
</dbReference>
<dbReference type="SUPFAM" id="SSF53300">
    <property type="entry name" value="vWA-like"/>
    <property type="match status" value="1"/>
</dbReference>
<dbReference type="SMART" id="SM00191">
    <property type="entry name" value="Int_alpha"/>
    <property type="match status" value="4"/>
</dbReference>
<organism evidence="19">
    <name type="scientific">Phallusia mammillata</name>
    <dbReference type="NCBI Taxonomy" id="59560"/>
    <lineage>
        <taxon>Eukaryota</taxon>
        <taxon>Metazoa</taxon>
        <taxon>Chordata</taxon>
        <taxon>Tunicata</taxon>
        <taxon>Ascidiacea</taxon>
        <taxon>Phlebobranchia</taxon>
        <taxon>Ascidiidae</taxon>
        <taxon>Phallusia</taxon>
    </lineage>
</organism>
<dbReference type="GO" id="GO:0033627">
    <property type="term" value="P:cell adhesion mediated by integrin"/>
    <property type="evidence" value="ECO:0007669"/>
    <property type="project" value="TreeGrafter"/>
</dbReference>
<evidence type="ECO:0000256" key="1">
    <source>
        <dbReference type="ARBA" id="ARBA00004479"/>
    </source>
</evidence>
<evidence type="ECO:0000256" key="12">
    <source>
        <dbReference type="ARBA" id="ARBA00023157"/>
    </source>
</evidence>
<dbReference type="PROSITE" id="PS50234">
    <property type="entry name" value="VWFA"/>
    <property type="match status" value="1"/>
</dbReference>
<protein>
    <submittedName>
        <fullName evidence="19">Integrin alpha-2-like</fullName>
    </submittedName>
</protein>
<dbReference type="Gene3D" id="2.60.40.1460">
    <property type="entry name" value="Integrin domains. Chain A, domain 2"/>
    <property type="match status" value="1"/>
</dbReference>
<dbReference type="SUPFAM" id="SSF69318">
    <property type="entry name" value="Integrin alpha N-terminal domain"/>
    <property type="match status" value="1"/>
</dbReference>
<keyword evidence="5" id="KW-0732">Signal</keyword>
<evidence type="ECO:0000256" key="13">
    <source>
        <dbReference type="ARBA" id="ARBA00023170"/>
    </source>
</evidence>
<keyword evidence="10 16" id="KW-0401">Integrin</keyword>
<dbReference type="Gene3D" id="2.60.40.1530">
    <property type="entry name" value="ntegrin, alpha v. Chain A, domain 4"/>
    <property type="match status" value="1"/>
</dbReference>
<dbReference type="PRINTS" id="PR01185">
    <property type="entry name" value="INTEGRINA"/>
</dbReference>
<evidence type="ECO:0000256" key="5">
    <source>
        <dbReference type="ARBA" id="ARBA00022729"/>
    </source>
</evidence>
<feature type="transmembrane region" description="Helical" evidence="16">
    <location>
        <begin position="955"/>
        <end position="977"/>
    </location>
</feature>
<dbReference type="InterPro" id="IPR002035">
    <property type="entry name" value="VWF_A"/>
</dbReference>
<dbReference type="InterPro" id="IPR013649">
    <property type="entry name" value="Integrin_alpha_Ig-like_1"/>
</dbReference>
<dbReference type="GO" id="GO:0098609">
    <property type="term" value="P:cell-cell adhesion"/>
    <property type="evidence" value="ECO:0007669"/>
    <property type="project" value="TreeGrafter"/>
</dbReference>
<dbReference type="GO" id="GO:0009897">
    <property type="term" value="C:external side of plasma membrane"/>
    <property type="evidence" value="ECO:0007669"/>
    <property type="project" value="TreeGrafter"/>
</dbReference>
<keyword evidence="8 16" id="KW-0130">Cell adhesion</keyword>
<gene>
    <name evidence="19" type="primary">Itgal-003</name>
</gene>
<dbReference type="GO" id="GO:0007160">
    <property type="term" value="P:cell-matrix adhesion"/>
    <property type="evidence" value="ECO:0007669"/>
    <property type="project" value="TreeGrafter"/>
</dbReference>
<dbReference type="Gene3D" id="1.20.5.930">
    <property type="entry name" value="Bicelle-embedded integrin alpha(iib) transmembrane segment"/>
    <property type="match status" value="1"/>
</dbReference>
<keyword evidence="13 16" id="KW-0675">Receptor</keyword>
<keyword evidence="3 16" id="KW-0812">Transmembrane</keyword>
<evidence type="ECO:0000256" key="7">
    <source>
        <dbReference type="ARBA" id="ARBA00022837"/>
    </source>
</evidence>
<evidence type="ECO:0000256" key="14">
    <source>
        <dbReference type="ARBA" id="ARBA00023180"/>
    </source>
</evidence>
<dbReference type="Pfam" id="PF08441">
    <property type="entry name" value="Integrin_A_Ig_1"/>
    <property type="match status" value="1"/>
</dbReference>
<dbReference type="Pfam" id="PF01839">
    <property type="entry name" value="FG-GAP"/>
    <property type="match status" value="2"/>
</dbReference>
<evidence type="ECO:0000313" key="19">
    <source>
        <dbReference type="EMBL" id="CAB3257304.1"/>
    </source>
</evidence>
<feature type="repeat" description="FG-GAP" evidence="15">
    <location>
        <begin position="231"/>
        <end position="292"/>
    </location>
</feature>
<accession>A0A6F9DFL8</accession>
<dbReference type="Gene3D" id="3.40.50.410">
    <property type="entry name" value="von Willebrand factor, type A domain"/>
    <property type="match status" value="1"/>
</dbReference>
<evidence type="ECO:0000256" key="15">
    <source>
        <dbReference type="PROSITE-ProRule" id="PRU00803"/>
    </source>
</evidence>
<dbReference type="InterPro" id="IPR028994">
    <property type="entry name" value="Integrin_alpha_N"/>
</dbReference>
<dbReference type="InterPro" id="IPR000413">
    <property type="entry name" value="Integrin_alpha"/>
</dbReference>
<keyword evidence="6" id="KW-0677">Repeat</keyword>
<dbReference type="GO" id="GO:0007229">
    <property type="term" value="P:integrin-mediated signaling pathway"/>
    <property type="evidence" value="ECO:0007669"/>
    <property type="project" value="UniProtKB-KW"/>
</dbReference>
<dbReference type="InterPro" id="IPR048286">
    <property type="entry name" value="Integrin_alpha_Ig-like_3"/>
</dbReference>
<sequence length="1009" mass="109320">MWNDGRRTYTGRGIRKGRNMFSNQLRADSTRLMIVITDGKSTEDDTVFQANKTRNLGIRIVAVGVANSNLKELQGIADSNAMVLFTDNFDNLASIVRELQNVINETVSGNLEGTDGNSTNEFSQCQLGFSAHYSEDSSLFVGAVGSFDRAGSLASYQQDSSNYVGLLSSAGLEKVVNASSLRESYAGYSVSSGKFFGVSGSEFVVSGTPRYESRGTVLIMSSPDLSDPSFSVHPYGEMWQLGAYFGHSVLGVDLNNDGFDDLMVSAPLYSHQAGYDHGRVFVFMNDPKNPGPESWTNPMYKPLILYGSATSGGRFGSTIEIAGDLDNNGYKDIIVGAPLEGPLSGDSTSQNSGAVYVYYLSSDGISDLHRQRILGSDLHSPLLRFGGSVATSNRLGYDINDDGYPDVMVGAPSSDSLLLLRSRPIVDVSTSMTLNPDEIDVIDCVTRPGGLCSTARFCITAAYRVNPALQQFPFEITANLDARISNPFSKRLLIVGKDTHLQTNSSVQVGQSEVCLDFQMLLNVRALGKLGIGAGGFDIKPTINVTYQLIPDFQAVSFSPVLDRFTNSYLAYDWSFQTGCTGNGGICNHDLSVVAIYSLESSNDELILTDRSQIVSVNILIRNAGPDYSYFTKINITSGALPRSKVIGDCVRLSADDSTPSFTVLEYVSASAGLEDLMLFGAECNFTLEFDLGFMADKAVADEIEITGVVYSNAGSVSSEINTENNKFRFQRLVAYSASLIYGSSASPDEFFFNRTMSLESSVTSLTSPVLGGSLTDVRHSHAITSTGPLMVAIAPMKFTWPGAYEFLPLFYLYQFNCEPAERCTCDTTGKVNSLQLSLDNKTEGATVELEYPQPSDVNLPLELTCDDVTCGTITCTIQNMTSHRTVYVTASFKVWLPTLTQPNLHTKMFSDVTVDTTALPLNPEGVIFTKRATTTVREFVPPEPISGGNEGSDIGAIIGGVLGGIALLCIIVIVLWKVGFFKSKYGERTREAREMEGNNEPSPYEVAE</sequence>
<dbReference type="AlphaFoldDB" id="A0A6F9DFL8"/>
<dbReference type="InterPro" id="IPR036465">
    <property type="entry name" value="vWFA_dom_sf"/>
</dbReference>
<comment type="subcellular location">
    <subcellularLocation>
        <location evidence="1 16">Membrane</location>
        <topology evidence="1 16">Single-pass type I membrane protein</topology>
    </subcellularLocation>
</comment>
<proteinExistence type="evidence at transcript level"/>
<dbReference type="InterPro" id="IPR032695">
    <property type="entry name" value="Integrin_dom_sf"/>
</dbReference>
<evidence type="ECO:0000256" key="16">
    <source>
        <dbReference type="RuleBase" id="RU003762"/>
    </source>
</evidence>
<dbReference type="EMBL" id="LR786067">
    <property type="protein sequence ID" value="CAB3257304.1"/>
    <property type="molecule type" value="mRNA"/>
</dbReference>
<evidence type="ECO:0000256" key="2">
    <source>
        <dbReference type="ARBA" id="ARBA00008054"/>
    </source>
</evidence>
<keyword evidence="12" id="KW-1015">Disulfide bond</keyword>
<dbReference type="Gene3D" id="2.130.10.130">
    <property type="entry name" value="Integrin alpha, N-terminal"/>
    <property type="match status" value="1"/>
</dbReference>
<evidence type="ECO:0000256" key="8">
    <source>
        <dbReference type="ARBA" id="ARBA00022889"/>
    </source>
</evidence>
<dbReference type="PANTHER" id="PTHR23220">
    <property type="entry name" value="INTEGRIN ALPHA"/>
    <property type="match status" value="1"/>
</dbReference>
<evidence type="ECO:0000259" key="18">
    <source>
        <dbReference type="PROSITE" id="PS50234"/>
    </source>
</evidence>
<evidence type="ECO:0000256" key="17">
    <source>
        <dbReference type="SAM" id="MobiDB-lite"/>
    </source>
</evidence>
<keyword evidence="7" id="KW-0106">Calcium</keyword>
<dbReference type="Pfam" id="PF20806">
    <property type="entry name" value="Integrin_A_Ig_3"/>
    <property type="match status" value="1"/>
</dbReference>
<reference evidence="19" key="1">
    <citation type="submission" date="2020-04" db="EMBL/GenBank/DDBJ databases">
        <authorList>
            <person name="Neveu A P."/>
        </authorList>
    </citation>
    <scope>NUCLEOTIDE SEQUENCE</scope>
    <source>
        <tissue evidence="19">Whole embryo</tissue>
    </source>
</reference>
<evidence type="ECO:0000256" key="4">
    <source>
        <dbReference type="ARBA" id="ARBA00022723"/>
    </source>
</evidence>
<keyword evidence="4" id="KW-0479">Metal-binding</keyword>
<feature type="repeat" description="FG-GAP" evidence="15">
    <location>
        <begin position="371"/>
        <end position="437"/>
    </location>
</feature>
<dbReference type="Pfam" id="PF00092">
    <property type="entry name" value="VWA"/>
    <property type="match status" value="1"/>
</dbReference>
<comment type="similarity">
    <text evidence="2 16">Belongs to the integrin alpha chain family.</text>
</comment>
<evidence type="ECO:0000256" key="10">
    <source>
        <dbReference type="ARBA" id="ARBA00023037"/>
    </source>
</evidence>
<evidence type="ECO:0000256" key="9">
    <source>
        <dbReference type="ARBA" id="ARBA00022989"/>
    </source>
</evidence>
<keyword evidence="11 16" id="KW-0472">Membrane</keyword>
<dbReference type="GO" id="GO:0008305">
    <property type="term" value="C:integrin complex"/>
    <property type="evidence" value="ECO:0007669"/>
    <property type="project" value="InterPro"/>
</dbReference>
<dbReference type="InterPro" id="IPR013517">
    <property type="entry name" value="FG-GAP"/>
</dbReference>
<keyword evidence="14" id="KW-0325">Glycoprotein</keyword>
<evidence type="ECO:0000256" key="11">
    <source>
        <dbReference type="ARBA" id="ARBA00023136"/>
    </source>
</evidence>
<keyword evidence="9 16" id="KW-1133">Transmembrane helix</keyword>
<name>A0A6F9DFL8_9ASCI</name>
<dbReference type="InterPro" id="IPR013519">
    <property type="entry name" value="Int_alpha_beta-p"/>
</dbReference>
<feature type="region of interest" description="Disordered" evidence="17">
    <location>
        <begin position="990"/>
        <end position="1009"/>
    </location>
</feature>
<dbReference type="PROSITE" id="PS51470">
    <property type="entry name" value="FG_GAP"/>
    <property type="match status" value="3"/>
</dbReference>
<dbReference type="PANTHER" id="PTHR23220:SF133">
    <property type="entry name" value="INTEGRIN ALPHA-PS2"/>
    <property type="match status" value="1"/>
</dbReference>
<evidence type="ECO:0000256" key="3">
    <source>
        <dbReference type="ARBA" id="ARBA00022692"/>
    </source>
</evidence>
<dbReference type="GO" id="GO:0046872">
    <property type="term" value="F:metal ion binding"/>
    <property type="evidence" value="ECO:0007669"/>
    <property type="project" value="UniProtKB-KW"/>
</dbReference>
<dbReference type="GO" id="GO:0005178">
    <property type="term" value="F:integrin binding"/>
    <property type="evidence" value="ECO:0007669"/>
    <property type="project" value="TreeGrafter"/>
</dbReference>